<keyword evidence="3" id="KW-0378">Hydrolase</keyword>
<reference evidence="3 4" key="1">
    <citation type="submission" date="2023-11" db="EMBL/GenBank/DDBJ databases">
        <title>Genome sequence of Microbacterium rhizosphaerae KACC 19337.</title>
        <authorList>
            <person name="Choi H."/>
            <person name="Kim S."/>
            <person name="Kim Y."/>
            <person name="Kwon S.-W."/>
            <person name="Heo J."/>
        </authorList>
    </citation>
    <scope>NUCLEOTIDE SEQUENCE [LARGE SCALE GENOMIC DNA]</scope>
    <source>
        <strain evidence="3 4">KACC 19337</strain>
    </source>
</reference>
<feature type="domain" description="Endonuclease/exonuclease/phosphatase" evidence="2">
    <location>
        <begin position="5"/>
        <end position="156"/>
    </location>
</feature>
<dbReference type="GO" id="GO:0004519">
    <property type="term" value="F:endonuclease activity"/>
    <property type="evidence" value="ECO:0007669"/>
    <property type="project" value="UniProtKB-KW"/>
</dbReference>
<dbReference type="Proteomes" id="UP001323798">
    <property type="component" value="Chromosome"/>
</dbReference>
<evidence type="ECO:0000313" key="3">
    <source>
        <dbReference type="EMBL" id="WPR90574.1"/>
    </source>
</evidence>
<gene>
    <name evidence="3" type="ORF">SM116_04575</name>
</gene>
<dbReference type="Pfam" id="PF03372">
    <property type="entry name" value="Exo_endo_phos"/>
    <property type="match status" value="1"/>
</dbReference>
<feature type="compositionally biased region" description="Low complexity" evidence="1">
    <location>
        <begin position="224"/>
        <end position="238"/>
    </location>
</feature>
<dbReference type="SUPFAM" id="SSF56219">
    <property type="entry name" value="DNase I-like"/>
    <property type="match status" value="1"/>
</dbReference>
<evidence type="ECO:0000313" key="4">
    <source>
        <dbReference type="Proteomes" id="UP001323798"/>
    </source>
</evidence>
<feature type="region of interest" description="Disordered" evidence="1">
    <location>
        <begin position="223"/>
        <end position="257"/>
    </location>
</feature>
<keyword evidence="3" id="KW-0540">Nuclease</keyword>
<dbReference type="RefSeq" id="WP_320943279.1">
    <property type="nucleotide sequence ID" value="NZ_BAABEU010000011.1"/>
</dbReference>
<dbReference type="InterPro" id="IPR036691">
    <property type="entry name" value="Endo/exonu/phosph_ase_sf"/>
</dbReference>
<name>A0ABZ0SQP0_9MICO</name>
<dbReference type="Gene3D" id="3.60.10.10">
    <property type="entry name" value="Endonuclease/exonuclease/phosphatase"/>
    <property type="match status" value="1"/>
</dbReference>
<dbReference type="InterPro" id="IPR005135">
    <property type="entry name" value="Endo/exonuclease/phosphatase"/>
</dbReference>
<keyword evidence="4" id="KW-1185">Reference proteome</keyword>
<organism evidence="3 4">
    <name type="scientific">Microbacterium rhizosphaerae</name>
    <dbReference type="NCBI Taxonomy" id="1678237"/>
    <lineage>
        <taxon>Bacteria</taxon>
        <taxon>Bacillati</taxon>
        <taxon>Actinomycetota</taxon>
        <taxon>Actinomycetes</taxon>
        <taxon>Micrococcales</taxon>
        <taxon>Microbacteriaceae</taxon>
        <taxon>Microbacterium</taxon>
    </lineage>
</organism>
<evidence type="ECO:0000259" key="2">
    <source>
        <dbReference type="Pfam" id="PF03372"/>
    </source>
</evidence>
<protein>
    <submittedName>
        <fullName evidence="3">Endonuclease/exonuclease/phosphatase family protein</fullName>
    </submittedName>
</protein>
<sequence length="257" mass="28312">MRVISYNLRKHRAVGELAAIVEAHAADILCLQECDTTDMPFELAGLRLADSTQRNRLGLAVYYRENSYRTLEVRSMALKKSLHDRVLKPAEERMLGVRLHDIDAGREMIVASFHAAPLTALNSLRRHQIRAALEELEELGPGLPALMVGDYNYPVFKENLGQKIREQGYELSMSDAHTYTRYRFFRGHYDFATSSGFDIKAVRTLPQGLSDHLPVLITAEVGTPPASAGAAEGSPAEESLAEESPAEQGTETDAGGG</sequence>
<keyword evidence="3" id="KW-0255">Endonuclease</keyword>
<accession>A0ABZ0SQP0</accession>
<proteinExistence type="predicted"/>
<dbReference type="EMBL" id="CP139368">
    <property type="protein sequence ID" value="WPR90574.1"/>
    <property type="molecule type" value="Genomic_DNA"/>
</dbReference>
<evidence type="ECO:0000256" key="1">
    <source>
        <dbReference type="SAM" id="MobiDB-lite"/>
    </source>
</evidence>